<name>A0A286U879_9AGAM</name>
<dbReference type="EMBL" id="NBII01000009">
    <property type="protein sequence ID" value="PAV15780.1"/>
    <property type="molecule type" value="Genomic_DNA"/>
</dbReference>
<proteinExistence type="predicted"/>
<evidence type="ECO:0000313" key="1">
    <source>
        <dbReference type="EMBL" id="PAV15780.1"/>
    </source>
</evidence>
<dbReference type="AlphaFoldDB" id="A0A286U879"/>
<sequence>MITPQFQYVGLCPGPGLREKCEVIAFVHKINPKLCFCIDTSGLYEEGNSKNSKIKPNQIESNIKWSRAESNRDEVRWSALIIR</sequence>
<accession>A0A286U879</accession>
<dbReference type="Proteomes" id="UP000217199">
    <property type="component" value="Unassembled WGS sequence"/>
</dbReference>
<comment type="caution">
    <text evidence="1">The sequence shown here is derived from an EMBL/GenBank/DDBJ whole genome shotgun (WGS) entry which is preliminary data.</text>
</comment>
<keyword evidence="2" id="KW-1185">Reference proteome</keyword>
<reference evidence="1 2" key="1">
    <citation type="journal article" date="2017" name="Mol. Ecol.">
        <title>Comparative and population genomic landscape of Phellinus noxius: A hypervariable fungus causing root rot in trees.</title>
        <authorList>
            <person name="Chung C.L."/>
            <person name="Lee T.J."/>
            <person name="Akiba M."/>
            <person name="Lee H.H."/>
            <person name="Kuo T.H."/>
            <person name="Liu D."/>
            <person name="Ke H.M."/>
            <person name="Yokoi T."/>
            <person name="Roa M.B."/>
            <person name="Lu M.J."/>
            <person name="Chang Y.Y."/>
            <person name="Ann P.J."/>
            <person name="Tsai J.N."/>
            <person name="Chen C.Y."/>
            <person name="Tzean S.S."/>
            <person name="Ota Y."/>
            <person name="Hattori T."/>
            <person name="Sahashi N."/>
            <person name="Liou R.F."/>
            <person name="Kikuchi T."/>
            <person name="Tsai I.J."/>
        </authorList>
    </citation>
    <scope>NUCLEOTIDE SEQUENCE [LARGE SCALE GENOMIC DNA]</scope>
    <source>
        <strain evidence="1 2">FFPRI411160</strain>
    </source>
</reference>
<evidence type="ECO:0000313" key="2">
    <source>
        <dbReference type="Proteomes" id="UP000217199"/>
    </source>
</evidence>
<protein>
    <submittedName>
        <fullName evidence="1">Uncharacterized protein</fullName>
    </submittedName>
</protein>
<gene>
    <name evidence="1" type="ORF">PNOK_0863800</name>
</gene>
<dbReference type="InParanoid" id="A0A286U879"/>
<organism evidence="1 2">
    <name type="scientific">Pyrrhoderma noxium</name>
    <dbReference type="NCBI Taxonomy" id="2282107"/>
    <lineage>
        <taxon>Eukaryota</taxon>
        <taxon>Fungi</taxon>
        <taxon>Dikarya</taxon>
        <taxon>Basidiomycota</taxon>
        <taxon>Agaricomycotina</taxon>
        <taxon>Agaricomycetes</taxon>
        <taxon>Hymenochaetales</taxon>
        <taxon>Hymenochaetaceae</taxon>
        <taxon>Pyrrhoderma</taxon>
    </lineage>
</organism>